<dbReference type="AlphaFoldDB" id="A0A812P6B3"/>
<dbReference type="OrthoDB" id="433708at2759"/>
<dbReference type="EMBL" id="CAJNDS010002139">
    <property type="protein sequence ID" value="CAE7347564.1"/>
    <property type="molecule type" value="Genomic_DNA"/>
</dbReference>
<gene>
    <name evidence="1" type="ORF">SNAT2548_LOCUS18240</name>
</gene>
<dbReference type="InterPro" id="IPR002110">
    <property type="entry name" value="Ankyrin_rpt"/>
</dbReference>
<reference evidence="1" key="1">
    <citation type="submission" date="2021-02" db="EMBL/GenBank/DDBJ databases">
        <authorList>
            <person name="Dougan E. K."/>
            <person name="Rhodes N."/>
            <person name="Thang M."/>
            <person name="Chan C."/>
        </authorList>
    </citation>
    <scope>NUCLEOTIDE SEQUENCE</scope>
</reference>
<dbReference type="Pfam" id="PF12796">
    <property type="entry name" value="Ank_2"/>
    <property type="match status" value="1"/>
</dbReference>
<accession>A0A812P6B3</accession>
<keyword evidence="2" id="KW-1185">Reference proteome</keyword>
<protein>
    <submittedName>
        <fullName evidence="1">Uncharacterized protein</fullName>
    </submittedName>
</protein>
<proteinExistence type="predicted"/>
<evidence type="ECO:0000313" key="1">
    <source>
        <dbReference type="EMBL" id="CAE7347564.1"/>
    </source>
</evidence>
<name>A0A812P6B3_9DINO</name>
<comment type="caution">
    <text evidence="1">The sequence shown here is derived from an EMBL/GenBank/DDBJ whole genome shotgun (WGS) entry which is preliminary data.</text>
</comment>
<organism evidence="1 2">
    <name type="scientific">Symbiodinium natans</name>
    <dbReference type="NCBI Taxonomy" id="878477"/>
    <lineage>
        <taxon>Eukaryota</taxon>
        <taxon>Sar</taxon>
        <taxon>Alveolata</taxon>
        <taxon>Dinophyceae</taxon>
        <taxon>Suessiales</taxon>
        <taxon>Symbiodiniaceae</taxon>
        <taxon>Symbiodinium</taxon>
    </lineage>
</organism>
<dbReference type="Gene3D" id="1.25.40.20">
    <property type="entry name" value="Ankyrin repeat-containing domain"/>
    <property type="match status" value="1"/>
</dbReference>
<dbReference type="Proteomes" id="UP000604046">
    <property type="component" value="Unassembled WGS sequence"/>
</dbReference>
<evidence type="ECO:0000313" key="2">
    <source>
        <dbReference type="Proteomes" id="UP000604046"/>
    </source>
</evidence>
<dbReference type="InterPro" id="IPR036770">
    <property type="entry name" value="Ankyrin_rpt-contain_sf"/>
</dbReference>
<sequence length="85" mass="8959">MKIFDLGLLAKLRVSHGMWAVLRGHVSVARQLLDNKASIACKDSLGATPLTIAVQHRCLDSVKALGILGRFGAGANVNSTEDCAS</sequence>
<dbReference type="SUPFAM" id="SSF48403">
    <property type="entry name" value="Ankyrin repeat"/>
    <property type="match status" value="1"/>
</dbReference>